<dbReference type="EMBL" id="JAADYS010000605">
    <property type="protein sequence ID" value="KAF4468498.1"/>
    <property type="molecule type" value="Genomic_DNA"/>
</dbReference>
<evidence type="ECO:0000313" key="1">
    <source>
        <dbReference type="EMBL" id="KAF4468498.1"/>
    </source>
</evidence>
<dbReference type="AlphaFoldDB" id="A0A8H4PEZ8"/>
<accession>A0A8H4PEZ8</accession>
<reference evidence="1 2" key="1">
    <citation type="submission" date="2020-01" db="EMBL/GenBank/DDBJ databases">
        <title>Identification and distribution of gene clusters putatively required for synthesis of sphingolipid metabolism inhibitors in phylogenetically diverse species of the filamentous fungus Fusarium.</title>
        <authorList>
            <person name="Kim H.-S."/>
            <person name="Busman M."/>
            <person name="Brown D.W."/>
            <person name="Divon H."/>
            <person name="Uhlig S."/>
            <person name="Proctor R.H."/>
        </authorList>
    </citation>
    <scope>NUCLEOTIDE SEQUENCE [LARGE SCALE GENOMIC DNA]</scope>
    <source>
        <strain evidence="1 2">NRRL 20459</strain>
    </source>
</reference>
<keyword evidence="2" id="KW-1185">Reference proteome</keyword>
<sequence>MGRDPLRPDNDTYKSVYEKAYLTWWALWQRASTDSEFPSSCLEFEHIFPHHPYFPMGLDLDPSGLLTATSTWKPTSGRCDMPDFEQRFQVTPSVGKPTTILTTNLNAPLQKQFGNGDNHITVLVLAWAYALSARWASIISNAAPPEYTTSQAKWAGSHHTSKAEVPAVVRLGSISDEAARWWAAILAPGQGWEASIPHKQYRLLSPWAVSLDETTPILLSSASRTIPPASKTCPSFEGAVQYITEYSTLHAASDQNRAAFATALLLPLANSDGRKVRLPLPRMLLDRPPGTMPGGPIWGQDLCQFDRLLTLSCNPQGIKSILSSIFYEPDVPSNVCGAWLQGTFASLRSRLSQDVDVLARMFFLRSPHLSFLWLGAVITGVYKSFLKSPRELLGTEEIDLHEAAWTRTAVSFIQEPVSCLARDANSIARADEWRLAYLSQGLSEYKFPPLYPYPPPGCTALEDLDIDVRFHATCPDDHKLRCSKISWNCIGGRREVQEIVDQDMLYPKRISSLPLKHTPVEINYNYLDREKELSGLVTRTVFNWMRGADGFPIAERDIYKHEWLDDFNSDDEGTYEQGGGSSAAGSNALVRGWSLKSLTTRCNSL</sequence>
<evidence type="ECO:0000313" key="2">
    <source>
        <dbReference type="Proteomes" id="UP000554235"/>
    </source>
</evidence>
<proteinExistence type="predicted"/>
<name>A0A8H4PEZ8_9HYPO</name>
<protein>
    <submittedName>
        <fullName evidence="1">Immunoglobulin variable region used by the ITC63B heavy chain</fullName>
    </submittedName>
</protein>
<dbReference type="OrthoDB" id="3549294at2759"/>
<comment type="caution">
    <text evidence="1">The sequence shown here is derived from an EMBL/GenBank/DDBJ whole genome shotgun (WGS) entry which is preliminary data.</text>
</comment>
<organism evidence="1 2">
    <name type="scientific">Fusarium albosuccineum</name>
    <dbReference type="NCBI Taxonomy" id="1237068"/>
    <lineage>
        <taxon>Eukaryota</taxon>
        <taxon>Fungi</taxon>
        <taxon>Dikarya</taxon>
        <taxon>Ascomycota</taxon>
        <taxon>Pezizomycotina</taxon>
        <taxon>Sordariomycetes</taxon>
        <taxon>Hypocreomycetidae</taxon>
        <taxon>Hypocreales</taxon>
        <taxon>Nectriaceae</taxon>
        <taxon>Fusarium</taxon>
        <taxon>Fusarium decemcellulare species complex</taxon>
    </lineage>
</organism>
<dbReference type="Proteomes" id="UP000554235">
    <property type="component" value="Unassembled WGS sequence"/>
</dbReference>
<gene>
    <name evidence="1" type="ORF">FALBO_4615</name>
</gene>